<dbReference type="EC" id="2.8.2.-" evidence="2"/>
<evidence type="ECO:0000256" key="1">
    <source>
        <dbReference type="ARBA" id="ARBA00010236"/>
    </source>
</evidence>
<comment type="similarity">
    <text evidence="1">Belongs to the WSCD family.</text>
</comment>
<dbReference type="PANTHER" id="PTHR45964:SF9">
    <property type="entry name" value="SULFOTRANSFERASE"/>
    <property type="match status" value="1"/>
</dbReference>
<dbReference type="SUPFAM" id="SSF52540">
    <property type="entry name" value="P-loop containing nucleoside triphosphate hydrolases"/>
    <property type="match status" value="1"/>
</dbReference>
<dbReference type="EMBL" id="OU015569">
    <property type="protein sequence ID" value="CAG5096594.1"/>
    <property type="molecule type" value="Genomic_DNA"/>
</dbReference>
<keyword evidence="6" id="KW-1185">Reference proteome</keyword>
<keyword evidence="3" id="KW-1133">Transmembrane helix</keyword>
<dbReference type="Gene3D" id="3.40.50.300">
    <property type="entry name" value="P-loop containing nucleotide triphosphate hydrolases"/>
    <property type="match status" value="1"/>
</dbReference>
<keyword evidence="2" id="KW-0808">Transferase</keyword>
<protein>
    <recommendedName>
        <fullName evidence="2">Sulfotransferase</fullName>
        <ecNumber evidence="2">2.8.2.-</ecNumber>
    </recommendedName>
</protein>
<reference evidence="5 6" key="1">
    <citation type="submission" date="2021-04" db="EMBL/GenBank/DDBJ databases">
        <authorList>
            <person name="Bliznina A."/>
        </authorList>
    </citation>
    <scope>NUCLEOTIDE SEQUENCE [LARGE SCALE GENOMIC DNA]</scope>
</reference>
<sequence>MNFANTGANMFIALITISAFGYAIFDQYWLAGITPKAENFELDDPNVKWGQSYGCWQTEDVKLNLFHEKRSECLFQCAHLGFHLTAFLRDKCACITEEQKALFQRVSDEECEISCVDEWDMSCGGLKGEVSIYRTPLVDKRCETIKLGEEGQFKKIMLASFPGSGNTWTRYVIERATGYFTGAVANDSSLFAGGFVGEYEHQNAGTTILVKGRAHRNIKEQDGAVLLIRNPFDAILAEFNRNHGGGHTGHAAKEAFYAKNTKEIWPGKDKRAWYPLVLDQANRWYNIYSRYLTNTENIHVIYFEEMKENLGPPMRRVVDFLDVEVVDFESRLKCLLSNTEGSFKRTKQPLDFDPFAIHEDVIPGRALF</sequence>
<dbReference type="InterPro" id="IPR051589">
    <property type="entry name" value="Sialate-O-sulfotransferase"/>
</dbReference>
<dbReference type="InterPro" id="IPR000863">
    <property type="entry name" value="Sulfotransferase_dom"/>
</dbReference>
<dbReference type="InterPro" id="IPR027417">
    <property type="entry name" value="P-loop_NTPase"/>
</dbReference>
<keyword evidence="3" id="KW-0472">Membrane</keyword>
<evidence type="ECO:0000259" key="4">
    <source>
        <dbReference type="Pfam" id="PF00685"/>
    </source>
</evidence>
<name>A0ABN7SHV2_OIKDI</name>
<keyword evidence="3" id="KW-0812">Transmembrane</keyword>
<feature type="domain" description="Sulfotransferase" evidence="4">
    <location>
        <begin position="225"/>
        <end position="326"/>
    </location>
</feature>
<dbReference type="Pfam" id="PF00685">
    <property type="entry name" value="Sulfotransfer_1"/>
    <property type="match status" value="1"/>
</dbReference>
<evidence type="ECO:0000313" key="6">
    <source>
        <dbReference type="Proteomes" id="UP001158576"/>
    </source>
</evidence>
<dbReference type="PANTHER" id="PTHR45964">
    <property type="entry name" value="WSCD FAMILY MEMBER CG9164"/>
    <property type="match status" value="1"/>
</dbReference>
<evidence type="ECO:0000256" key="3">
    <source>
        <dbReference type="SAM" id="Phobius"/>
    </source>
</evidence>
<feature type="transmembrane region" description="Helical" evidence="3">
    <location>
        <begin position="6"/>
        <end position="25"/>
    </location>
</feature>
<evidence type="ECO:0000313" key="5">
    <source>
        <dbReference type="EMBL" id="CAG5096594.1"/>
    </source>
</evidence>
<gene>
    <name evidence="5" type="ORF">OKIOD_LOCUS6250</name>
</gene>
<comment type="similarity">
    <text evidence="2">Belongs to the sulfotransferase 1 family.</text>
</comment>
<organism evidence="5 6">
    <name type="scientific">Oikopleura dioica</name>
    <name type="common">Tunicate</name>
    <dbReference type="NCBI Taxonomy" id="34765"/>
    <lineage>
        <taxon>Eukaryota</taxon>
        <taxon>Metazoa</taxon>
        <taxon>Chordata</taxon>
        <taxon>Tunicata</taxon>
        <taxon>Appendicularia</taxon>
        <taxon>Copelata</taxon>
        <taxon>Oikopleuridae</taxon>
        <taxon>Oikopleura</taxon>
    </lineage>
</organism>
<accession>A0ABN7SHV2</accession>
<proteinExistence type="inferred from homology"/>
<evidence type="ECO:0000256" key="2">
    <source>
        <dbReference type="RuleBase" id="RU361155"/>
    </source>
</evidence>
<dbReference type="Proteomes" id="UP001158576">
    <property type="component" value="Chromosome XSR"/>
</dbReference>